<dbReference type="Proteomes" id="UP000223913">
    <property type="component" value="Unassembled WGS sequence"/>
</dbReference>
<comment type="caution">
    <text evidence="3">The sequence shown here is derived from an EMBL/GenBank/DDBJ whole genome shotgun (WGS) entry which is preliminary data.</text>
</comment>
<dbReference type="OrthoDB" id="9807669at2"/>
<dbReference type="RefSeq" id="WP_099153613.1">
    <property type="nucleotide sequence ID" value="NZ_PDUD01000035.1"/>
</dbReference>
<evidence type="ECO:0000256" key="1">
    <source>
        <dbReference type="SAM" id="Coils"/>
    </source>
</evidence>
<dbReference type="EMBL" id="PDUD01000035">
    <property type="protein sequence ID" value="PHN02898.1"/>
    <property type="molecule type" value="Genomic_DNA"/>
</dbReference>
<dbReference type="InterPro" id="IPR030392">
    <property type="entry name" value="S74_ICA"/>
</dbReference>
<evidence type="ECO:0000259" key="2">
    <source>
        <dbReference type="PROSITE" id="PS51688"/>
    </source>
</evidence>
<proteinExistence type="predicted"/>
<name>A0A2D0N3D0_FLAN2</name>
<dbReference type="PROSITE" id="PS51688">
    <property type="entry name" value="ICA"/>
    <property type="match status" value="1"/>
</dbReference>
<keyword evidence="1" id="KW-0175">Coiled coil</keyword>
<feature type="domain" description="Peptidase S74" evidence="2">
    <location>
        <begin position="425"/>
        <end position="547"/>
    </location>
</feature>
<evidence type="ECO:0000313" key="4">
    <source>
        <dbReference type="Proteomes" id="UP000223913"/>
    </source>
</evidence>
<reference evidence="3 4" key="1">
    <citation type="submission" date="2017-10" db="EMBL/GenBank/DDBJ databases">
        <title>The draft genome sequence of Lewinella nigricans NBRC 102662.</title>
        <authorList>
            <person name="Wang K."/>
        </authorList>
    </citation>
    <scope>NUCLEOTIDE SEQUENCE [LARGE SCALE GENOMIC DNA]</scope>
    <source>
        <strain evidence="3 4">NBRC 102662</strain>
    </source>
</reference>
<evidence type="ECO:0000313" key="3">
    <source>
        <dbReference type="EMBL" id="PHN02898.1"/>
    </source>
</evidence>
<gene>
    <name evidence="3" type="ORF">CRP01_29255</name>
</gene>
<sequence length="588" mass="62698">MIKLKQTSGISITIYDYFNLVLLLLAFGLQATAQNGNVGIGTPTPDPSAVLELRSSDKGILIPRMTSAQRAAIAAPATGLLVFDTNTAGFWFYNGSEWTDLSSPGTGTSTSIADTDGNTKIQVEETSNDNVIRFDINGVERMWLQENAAGFTPLQFGNRRHTLIGQGAGVNMNVMPSIPDPLDGNTFLGFWAGHENTTGTMNTGIGVDALKSNINGWMNTAIGHHALSLNQSNDNTAVGHLALSFNGVGKENTATGSNALVNNRNGDGNTATGFSALKSNSSGYDNTAIGANAMFNGSTGNRNTALGFSALRENTIGSANTASGDSSLLLNTIGILNTAIGHRALPNNTSGRGNTAVGPFTLSTNGTGNWNTAIGTAAFTVIPNLDNTTCLGVDAGHMIFASNRVAIGNTSVSWIGGQVGWSTYSDARIKTQVEENVPGLSFISRLRPVTYHLDIHKQNELFPRDSRDKMAEADWPTKYDIEKKQMTGFIAQEVAQAARELGYDFSGVEKAGDEVGLYSVRYAQFVVPLVKAVQEQQTLIGSLTNRLEASQVAMEDLQSERNELKSRLDRLEAAMLQRAESTPKTPNK</sequence>
<feature type="coiled-coil region" evidence="1">
    <location>
        <begin position="540"/>
        <end position="574"/>
    </location>
</feature>
<accession>A0A2D0N3D0</accession>
<keyword evidence="4" id="KW-1185">Reference proteome</keyword>
<dbReference type="AlphaFoldDB" id="A0A2D0N3D0"/>
<organism evidence="3 4">
    <name type="scientific">Flavilitoribacter nigricans (strain ATCC 23147 / DSM 23189 / NBRC 102662 / NCIMB 1420 / SS-2)</name>
    <name type="common">Lewinella nigricans</name>
    <dbReference type="NCBI Taxonomy" id="1122177"/>
    <lineage>
        <taxon>Bacteria</taxon>
        <taxon>Pseudomonadati</taxon>
        <taxon>Bacteroidota</taxon>
        <taxon>Saprospiria</taxon>
        <taxon>Saprospirales</taxon>
        <taxon>Lewinellaceae</taxon>
        <taxon>Flavilitoribacter</taxon>
    </lineage>
</organism>
<protein>
    <recommendedName>
        <fullName evidence="2">Peptidase S74 domain-containing protein</fullName>
    </recommendedName>
</protein>
<dbReference type="Pfam" id="PF13884">
    <property type="entry name" value="Peptidase_S74"/>
    <property type="match status" value="1"/>
</dbReference>